<reference evidence="2" key="2">
    <citation type="journal article" date="2019" name="IMA Fungus">
        <title>Genome sequencing and comparison of five Tilletia species to identify candidate genes for the detection of regulated species infecting wheat.</title>
        <authorList>
            <person name="Nguyen H.D.T."/>
            <person name="Sultana T."/>
            <person name="Kesanakurti P."/>
            <person name="Hambleton S."/>
        </authorList>
    </citation>
    <scope>NUCLEOTIDE SEQUENCE</scope>
    <source>
        <strain evidence="2">DAOMC 238032</strain>
    </source>
</reference>
<dbReference type="AlphaFoldDB" id="A0A177UL82"/>
<name>A0A177UL82_9BASI</name>
<dbReference type="Proteomes" id="UP000077671">
    <property type="component" value="Unassembled WGS sequence"/>
</dbReference>
<sequence>MLEEHELWNSSPSISLLKKRGCKCGSTTVSNIQDNDLLDLKDVAVDVIGLLKRGSTTVSNIEDTDAVDLKGASASFLSIL</sequence>
<protein>
    <submittedName>
        <fullName evidence="2">Uncharacterized protein</fullName>
    </submittedName>
</protein>
<evidence type="ECO:0000313" key="2">
    <source>
        <dbReference type="EMBL" id="KAE8244381.1"/>
    </source>
</evidence>
<proteinExistence type="predicted"/>
<accession>A0A177UL82</accession>
<reference evidence="1" key="3">
    <citation type="submission" date="2020-10" db="EMBL/GenBank/DDBJ databases">
        <authorList>
            <person name="Sedaghatjoo S."/>
        </authorList>
    </citation>
    <scope>NUCLEOTIDE SEQUENCE</scope>
    <source>
        <strain evidence="1">AZH3</strain>
    </source>
</reference>
<evidence type="ECO:0000313" key="4">
    <source>
        <dbReference type="Proteomes" id="UP000836402"/>
    </source>
</evidence>
<reference evidence="2" key="1">
    <citation type="submission" date="2016-04" db="EMBL/GenBank/DDBJ databases">
        <authorList>
            <person name="Nguyen H.D."/>
            <person name="Kesanakurti P."/>
            <person name="Cullis J."/>
            <person name="Levesque C.A."/>
            <person name="Hambleton S."/>
        </authorList>
    </citation>
    <scope>NUCLEOTIDE SEQUENCE</scope>
    <source>
        <strain evidence="2">DAOMC 238032</strain>
    </source>
</reference>
<organism evidence="2 3">
    <name type="scientific">Tilletia caries</name>
    <name type="common">wheat bunt fungus</name>
    <dbReference type="NCBI Taxonomy" id="13290"/>
    <lineage>
        <taxon>Eukaryota</taxon>
        <taxon>Fungi</taxon>
        <taxon>Dikarya</taxon>
        <taxon>Basidiomycota</taxon>
        <taxon>Ustilaginomycotina</taxon>
        <taxon>Exobasidiomycetes</taxon>
        <taxon>Tilletiales</taxon>
        <taxon>Tilletiaceae</taxon>
        <taxon>Tilletia</taxon>
    </lineage>
</organism>
<evidence type="ECO:0000313" key="3">
    <source>
        <dbReference type="Proteomes" id="UP000077671"/>
    </source>
</evidence>
<comment type="caution">
    <text evidence="2">The sequence shown here is derived from an EMBL/GenBank/DDBJ whole genome shotgun (WGS) entry which is preliminary data.</text>
</comment>
<dbReference type="EMBL" id="CAJHJG010006751">
    <property type="protein sequence ID" value="CAD6959227.1"/>
    <property type="molecule type" value="Genomic_DNA"/>
</dbReference>
<dbReference type="EMBL" id="LWDD02001838">
    <property type="protein sequence ID" value="KAE8244381.1"/>
    <property type="molecule type" value="Genomic_DNA"/>
</dbReference>
<gene>
    <name evidence="2" type="ORF">A4X03_0g7558</name>
    <name evidence="1" type="ORF">JKIAZH3_G2282</name>
</gene>
<dbReference type="Proteomes" id="UP000836402">
    <property type="component" value="Unassembled WGS sequence"/>
</dbReference>
<keyword evidence="4" id="KW-1185">Reference proteome</keyword>
<evidence type="ECO:0000313" key="1">
    <source>
        <dbReference type="EMBL" id="CAD6959227.1"/>
    </source>
</evidence>